<feature type="domain" description="RanBP2-type" evidence="6">
    <location>
        <begin position="402"/>
        <end position="431"/>
    </location>
</feature>
<dbReference type="PANTHER" id="PTHR23111">
    <property type="entry name" value="ZINC FINGER PROTEIN"/>
    <property type="match status" value="1"/>
</dbReference>
<dbReference type="PROSITE" id="PS50199">
    <property type="entry name" value="ZF_RANBP2_2"/>
    <property type="match status" value="5"/>
</dbReference>
<feature type="domain" description="RanBP2-type" evidence="6">
    <location>
        <begin position="280"/>
        <end position="309"/>
    </location>
</feature>
<dbReference type="Pfam" id="PF00641">
    <property type="entry name" value="Zn_ribbon_RanBP"/>
    <property type="match status" value="5"/>
</dbReference>
<gene>
    <name evidence="7" type="ORF">PIB30_013889</name>
</gene>
<evidence type="ECO:0000256" key="5">
    <source>
        <dbReference type="SAM" id="MobiDB-lite"/>
    </source>
</evidence>
<dbReference type="InterPro" id="IPR036443">
    <property type="entry name" value="Znf_RanBP2_sf"/>
</dbReference>
<feature type="region of interest" description="Disordered" evidence="5">
    <location>
        <begin position="235"/>
        <end position="274"/>
    </location>
</feature>
<reference evidence="7 8" key="1">
    <citation type="journal article" date="2023" name="Plants (Basel)">
        <title>Bridging the Gap: Combining Genomics and Transcriptomics Approaches to Understand Stylosanthes scabra, an Orphan Legume from the Brazilian Caatinga.</title>
        <authorList>
            <person name="Ferreira-Neto J.R.C."/>
            <person name="da Silva M.D."/>
            <person name="Binneck E."/>
            <person name="de Melo N.F."/>
            <person name="da Silva R.H."/>
            <person name="de Melo A.L.T.M."/>
            <person name="Pandolfi V."/>
            <person name="Bustamante F.O."/>
            <person name="Brasileiro-Vidal A.C."/>
            <person name="Benko-Iseppon A.M."/>
        </authorList>
    </citation>
    <scope>NUCLEOTIDE SEQUENCE [LARGE SCALE GENOMIC DNA]</scope>
    <source>
        <tissue evidence="7">Leaves</tissue>
    </source>
</reference>
<evidence type="ECO:0000256" key="3">
    <source>
        <dbReference type="ARBA" id="ARBA00022833"/>
    </source>
</evidence>
<evidence type="ECO:0000313" key="8">
    <source>
        <dbReference type="Proteomes" id="UP001341840"/>
    </source>
</evidence>
<feature type="domain" description="RanBP2-type" evidence="6">
    <location>
        <begin position="363"/>
        <end position="392"/>
    </location>
</feature>
<comment type="caution">
    <text evidence="7">The sequence shown here is derived from an EMBL/GenBank/DDBJ whole genome shotgun (WGS) entry which is preliminary data.</text>
</comment>
<evidence type="ECO:0000313" key="7">
    <source>
        <dbReference type="EMBL" id="MED6168699.1"/>
    </source>
</evidence>
<protein>
    <recommendedName>
        <fullName evidence="6">RanBP2-type domain-containing protein</fullName>
    </recommendedName>
</protein>
<sequence length="506" mass="56704">MSASKLALYEFGAILFRNHRLLSSSFLHISKPIRFPLKPPPRRRAFSSSAAAAIISVDKDNRSQVNHPWPEWVSFVDRLSNKGYLTKSSSSGDDGDDAVYVNMNLLKNACLNFGRDRYDLFKLLSSSDIQAIVEGGCPNLLRKVVNSAKRLRAHLQLDEGEVCSACHLRGSCDRAYVIMETLGLGVDARTVDVVRILLFYALDPVVLSGGEKPSGRELVESSVRKLLSQLIEFSESSPAPAPAPSLPAPARSKSTAQNAVAEGQPLTSTTSKSSKDVEMKNRDWICQKCNFMNFARNTKCFHCNEYKPKDVDQPAIQMSQGDWICPECSFMNFSRNVKCLNCKTAGPETAGPKRINPDETEMKKGDWYCPQCNFMNFARNRKCLNCVECKPKDADRPAIQMGQGDWICPECSFMNFSRNVQCLKCKTAGPETAGTKMINPDEIEMKKGDWNCPQCRFMNFASKSKCLRCSELRPKKHPGDWSSKKNQQATRIHHKHKQSNQKDSTK</sequence>
<dbReference type="SMART" id="SM00547">
    <property type="entry name" value="ZnF_RBZ"/>
    <property type="match status" value="5"/>
</dbReference>
<dbReference type="Gene3D" id="4.10.1060.10">
    <property type="entry name" value="Zinc finger, RanBP2-type"/>
    <property type="match status" value="5"/>
</dbReference>
<dbReference type="EMBL" id="JASCZI010151071">
    <property type="protein sequence ID" value="MED6168699.1"/>
    <property type="molecule type" value="Genomic_DNA"/>
</dbReference>
<dbReference type="PANTHER" id="PTHR23111:SF40">
    <property type="entry name" value="RNA-BINDING PROTEIN INVOLVED IN HETEROCHROMATIN ASSEMBLY-RELATED"/>
    <property type="match status" value="1"/>
</dbReference>
<evidence type="ECO:0000256" key="1">
    <source>
        <dbReference type="ARBA" id="ARBA00022723"/>
    </source>
</evidence>
<dbReference type="PROSITE" id="PS01358">
    <property type="entry name" value="ZF_RANBP2_1"/>
    <property type="match status" value="5"/>
</dbReference>
<dbReference type="InterPro" id="IPR001876">
    <property type="entry name" value="Znf_RanBP2"/>
</dbReference>
<keyword evidence="8" id="KW-1185">Reference proteome</keyword>
<proteinExistence type="predicted"/>
<dbReference type="SUPFAM" id="SSF90209">
    <property type="entry name" value="Ran binding protein zinc finger-like"/>
    <property type="match status" value="5"/>
</dbReference>
<evidence type="ECO:0000259" key="6">
    <source>
        <dbReference type="PROSITE" id="PS50199"/>
    </source>
</evidence>
<dbReference type="Proteomes" id="UP001341840">
    <property type="component" value="Unassembled WGS sequence"/>
</dbReference>
<evidence type="ECO:0000256" key="4">
    <source>
        <dbReference type="PROSITE-ProRule" id="PRU00322"/>
    </source>
</evidence>
<accession>A0ABU6V635</accession>
<keyword evidence="1" id="KW-0479">Metal-binding</keyword>
<feature type="compositionally biased region" description="Basic and acidic residues" evidence="5">
    <location>
        <begin position="472"/>
        <end position="483"/>
    </location>
</feature>
<organism evidence="7 8">
    <name type="scientific">Stylosanthes scabra</name>
    <dbReference type="NCBI Taxonomy" id="79078"/>
    <lineage>
        <taxon>Eukaryota</taxon>
        <taxon>Viridiplantae</taxon>
        <taxon>Streptophyta</taxon>
        <taxon>Embryophyta</taxon>
        <taxon>Tracheophyta</taxon>
        <taxon>Spermatophyta</taxon>
        <taxon>Magnoliopsida</taxon>
        <taxon>eudicotyledons</taxon>
        <taxon>Gunneridae</taxon>
        <taxon>Pentapetalae</taxon>
        <taxon>rosids</taxon>
        <taxon>fabids</taxon>
        <taxon>Fabales</taxon>
        <taxon>Fabaceae</taxon>
        <taxon>Papilionoideae</taxon>
        <taxon>50 kb inversion clade</taxon>
        <taxon>dalbergioids sensu lato</taxon>
        <taxon>Dalbergieae</taxon>
        <taxon>Pterocarpus clade</taxon>
        <taxon>Stylosanthes</taxon>
    </lineage>
</organism>
<keyword evidence="3" id="KW-0862">Zinc</keyword>
<feature type="region of interest" description="Disordered" evidence="5">
    <location>
        <begin position="472"/>
        <end position="506"/>
    </location>
</feature>
<evidence type="ECO:0000256" key="2">
    <source>
        <dbReference type="ARBA" id="ARBA00022771"/>
    </source>
</evidence>
<keyword evidence="2 4" id="KW-0863">Zinc-finger</keyword>
<name>A0ABU6V635_9FABA</name>
<feature type="domain" description="RanBP2-type" evidence="6">
    <location>
        <begin position="319"/>
        <end position="348"/>
    </location>
</feature>
<feature type="domain" description="RanBP2-type" evidence="6">
    <location>
        <begin position="446"/>
        <end position="475"/>
    </location>
</feature>